<feature type="domain" description="Biotin carboxylation" evidence="11">
    <location>
        <begin position="14"/>
        <end position="484"/>
    </location>
</feature>
<accession>A0A285L961</accession>
<dbReference type="Pfam" id="PF00289">
    <property type="entry name" value="Biotin_carb_N"/>
    <property type="match status" value="1"/>
</dbReference>
<dbReference type="InterPro" id="IPR005482">
    <property type="entry name" value="Biotin_COase_C"/>
</dbReference>
<dbReference type="PANTHER" id="PTHR18866:SF126">
    <property type="entry name" value="BIOTIN CARBOXYLASE"/>
    <property type="match status" value="1"/>
</dbReference>
<name>A0A285L961_9NOCA</name>
<keyword evidence="3" id="KW-0436">Ligase</keyword>
<keyword evidence="5 8" id="KW-0067">ATP-binding</keyword>
<dbReference type="RefSeq" id="WP_097245367.1">
    <property type="nucleotide sequence ID" value="NZ_OBEG01000002.1"/>
</dbReference>
<keyword evidence="4 8" id="KW-0547">Nucleotide-binding</keyword>
<dbReference type="SUPFAM" id="SSF56059">
    <property type="entry name" value="Glutathione synthetase ATP-binding domain-like"/>
    <property type="match status" value="1"/>
</dbReference>
<dbReference type="FunFam" id="2.40.50.100:FF:000003">
    <property type="entry name" value="Acetyl-CoA carboxylase biotin carboxyl carrier protein"/>
    <property type="match status" value="1"/>
</dbReference>
<dbReference type="InterPro" id="IPR011053">
    <property type="entry name" value="Single_hybrid_motif"/>
</dbReference>
<dbReference type="InterPro" id="IPR005481">
    <property type="entry name" value="BC-like_N"/>
</dbReference>
<dbReference type="SUPFAM" id="SSF51246">
    <property type="entry name" value="Rudiment single hybrid motif"/>
    <property type="match status" value="1"/>
</dbReference>
<evidence type="ECO:0000256" key="7">
    <source>
        <dbReference type="ARBA" id="ARBA00048501"/>
    </source>
</evidence>
<keyword evidence="6" id="KW-0092">Biotin</keyword>
<evidence type="ECO:0000313" key="13">
    <source>
        <dbReference type="Proteomes" id="UP000219565"/>
    </source>
</evidence>
<evidence type="ECO:0000256" key="6">
    <source>
        <dbReference type="ARBA" id="ARBA00023267"/>
    </source>
</evidence>
<organism evidence="12 13">
    <name type="scientific">Nocardia amikacinitolerans</name>
    <dbReference type="NCBI Taxonomy" id="756689"/>
    <lineage>
        <taxon>Bacteria</taxon>
        <taxon>Bacillati</taxon>
        <taxon>Actinomycetota</taxon>
        <taxon>Actinomycetes</taxon>
        <taxon>Mycobacteriales</taxon>
        <taxon>Nocardiaceae</taxon>
        <taxon>Nocardia</taxon>
    </lineage>
</organism>
<dbReference type="Gene3D" id="2.40.50.100">
    <property type="match status" value="1"/>
</dbReference>
<evidence type="ECO:0000259" key="11">
    <source>
        <dbReference type="PROSITE" id="PS50979"/>
    </source>
</evidence>
<evidence type="ECO:0000256" key="4">
    <source>
        <dbReference type="ARBA" id="ARBA00022741"/>
    </source>
</evidence>
<dbReference type="STRING" id="1379680.GCA_001612615_06133"/>
<dbReference type="EMBL" id="OBEG01000002">
    <property type="protein sequence ID" value="SNY81488.1"/>
    <property type="molecule type" value="Genomic_DNA"/>
</dbReference>
<evidence type="ECO:0000256" key="3">
    <source>
        <dbReference type="ARBA" id="ARBA00022598"/>
    </source>
</evidence>
<dbReference type="EC" id="6.3.4.14" evidence="2"/>
<dbReference type="GO" id="GO:0004075">
    <property type="term" value="F:biotin carboxylase activity"/>
    <property type="evidence" value="ECO:0007669"/>
    <property type="project" value="UniProtKB-EC"/>
</dbReference>
<dbReference type="InterPro" id="IPR000089">
    <property type="entry name" value="Biotin_lipoyl"/>
</dbReference>
<dbReference type="InterPro" id="IPR001882">
    <property type="entry name" value="Biotin_BS"/>
</dbReference>
<evidence type="ECO:0000256" key="8">
    <source>
        <dbReference type="PROSITE-ProRule" id="PRU00409"/>
    </source>
</evidence>
<dbReference type="GO" id="GO:0046872">
    <property type="term" value="F:metal ion binding"/>
    <property type="evidence" value="ECO:0007669"/>
    <property type="project" value="InterPro"/>
</dbReference>
<dbReference type="GO" id="GO:0005524">
    <property type="term" value="F:ATP binding"/>
    <property type="evidence" value="ECO:0007669"/>
    <property type="project" value="UniProtKB-UniRule"/>
</dbReference>
<comment type="catalytic activity">
    <reaction evidence="7">
        <text>N(6)-biotinyl-L-lysyl-[protein] + hydrogencarbonate + ATP = N(6)-carboxybiotinyl-L-lysyl-[protein] + ADP + phosphate + H(+)</text>
        <dbReference type="Rhea" id="RHEA:13501"/>
        <dbReference type="Rhea" id="RHEA-COMP:10505"/>
        <dbReference type="Rhea" id="RHEA-COMP:10506"/>
        <dbReference type="ChEBI" id="CHEBI:15378"/>
        <dbReference type="ChEBI" id="CHEBI:17544"/>
        <dbReference type="ChEBI" id="CHEBI:30616"/>
        <dbReference type="ChEBI" id="CHEBI:43474"/>
        <dbReference type="ChEBI" id="CHEBI:83144"/>
        <dbReference type="ChEBI" id="CHEBI:83145"/>
        <dbReference type="ChEBI" id="CHEBI:456216"/>
        <dbReference type="EC" id="6.3.4.14"/>
    </reaction>
    <physiologicalReaction direction="left-to-right" evidence="7">
        <dbReference type="Rhea" id="RHEA:13502"/>
    </physiologicalReaction>
</comment>
<dbReference type="SMART" id="SM00878">
    <property type="entry name" value="Biotin_carb_C"/>
    <property type="match status" value="1"/>
</dbReference>
<dbReference type="AlphaFoldDB" id="A0A285L961"/>
<dbReference type="PROSITE" id="PS50975">
    <property type="entry name" value="ATP_GRASP"/>
    <property type="match status" value="1"/>
</dbReference>
<sequence>MTASDSTSLVAGGTITTVLVANRGEIARRVFATCRRMGLGTVAVYSDADAAAPHVGEADAAVRLPGNTPAETYLRGELIVEAALSAGADAIHPGYGFLSENAEFARAVQAAGLVWIGPPIEAIEQMGSKVASKKMMDAAGVPVLAELDPAEVTEAHLPVLIKASAGGGGRGMRVVRELADLEPQIAAARREAESAFGDPTVFCERYLETGRHIEVQVMADTHGTIWSVGERECSIQRRHQKVVEEAPSPLVERVDGMRASGPEVVAQRSHGGPARMADGQSMRDRLFEAARLAANAIGYTGAGTVEFLADEQGDFFFLEMNTRLQVEHPVTECTTGLDLVRLQLEVASGAALPAEPPAMRGHSIEVRLYAEDPAHDWQPQSGTVHRLDIPSVTAEFDLLDRAGVRLDTGVVDGSVVGVHYDPMLSKVISYAETRTEAARLLASALQRARIHGLVTNRDLLVRVLRHPAFLAGDTDTAFFETHGMDTLAAPLVSEADEALSIVAAALADAAANRATARVGGGLPSGWRNLPSQSQRKSYESRTSGVHEVGYRFTRTGVQVDGHEGVELVELAPERVVLSVPGERGPVRRVFTVARYGDLVCVDSPLGPVSARRLPRFSDPADQVATGSLLAPMPGSVIRLGAEVGSRVDAGQPILWLEAMKMEHTIAAPTAGVLSALNVTVGQQVDIGAVLAVVDPDDAVNENQEQ</sequence>
<dbReference type="Pfam" id="PF02785">
    <property type="entry name" value="Biotin_carb_C"/>
    <property type="match status" value="1"/>
</dbReference>
<dbReference type="Gene3D" id="3.30.470.20">
    <property type="entry name" value="ATP-grasp fold, B domain"/>
    <property type="match status" value="1"/>
</dbReference>
<dbReference type="PROSITE" id="PS50968">
    <property type="entry name" value="BIOTINYL_LIPOYL"/>
    <property type="match status" value="1"/>
</dbReference>
<evidence type="ECO:0000256" key="2">
    <source>
        <dbReference type="ARBA" id="ARBA00013263"/>
    </source>
</evidence>
<dbReference type="Pfam" id="PF00364">
    <property type="entry name" value="Biotin_lipoyl"/>
    <property type="match status" value="1"/>
</dbReference>
<dbReference type="InterPro" id="IPR011761">
    <property type="entry name" value="ATP-grasp"/>
</dbReference>
<proteinExistence type="predicted"/>
<evidence type="ECO:0000313" key="12">
    <source>
        <dbReference type="EMBL" id="SNY81488.1"/>
    </source>
</evidence>
<dbReference type="InterPro" id="IPR016185">
    <property type="entry name" value="PreATP-grasp_dom_sf"/>
</dbReference>
<evidence type="ECO:0000259" key="9">
    <source>
        <dbReference type="PROSITE" id="PS50968"/>
    </source>
</evidence>
<dbReference type="OrthoDB" id="4435847at2"/>
<reference evidence="12 13" key="1">
    <citation type="submission" date="2017-09" db="EMBL/GenBank/DDBJ databases">
        <authorList>
            <person name="Ehlers B."/>
            <person name="Leendertz F.H."/>
        </authorList>
    </citation>
    <scope>NUCLEOTIDE SEQUENCE [LARGE SCALE GENOMIC DNA]</scope>
    <source>
        <strain evidence="12 13">DSM 45537</strain>
    </source>
</reference>
<dbReference type="Proteomes" id="UP000219565">
    <property type="component" value="Unassembled WGS sequence"/>
</dbReference>
<dbReference type="InterPro" id="IPR011764">
    <property type="entry name" value="Biotin_carboxylation_dom"/>
</dbReference>
<evidence type="ECO:0000256" key="5">
    <source>
        <dbReference type="ARBA" id="ARBA00022840"/>
    </source>
</evidence>
<comment type="cofactor">
    <cofactor evidence="1">
        <name>biotin</name>
        <dbReference type="ChEBI" id="CHEBI:57586"/>
    </cofactor>
</comment>
<keyword evidence="13" id="KW-1185">Reference proteome</keyword>
<dbReference type="SUPFAM" id="SSF52440">
    <property type="entry name" value="PreATP-grasp domain"/>
    <property type="match status" value="1"/>
</dbReference>
<dbReference type="Pfam" id="PF02786">
    <property type="entry name" value="CPSase_L_D2"/>
    <property type="match status" value="2"/>
</dbReference>
<feature type="domain" description="Lipoyl-binding" evidence="9">
    <location>
        <begin position="619"/>
        <end position="694"/>
    </location>
</feature>
<dbReference type="PROSITE" id="PS50979">
    <property type="entry name" value="BC"/>
    <property type="match status" value="1"/>
</dbReference>
<dbReference type="CDD" id="cd06850">
    <property type="entry name" value="biotinyl_domain"/>
    <property type="match status" value="1"/>
</dbReference>
<dbReference type="InterPro" id="IPR011054">
    <property type="entry name" value="Rudment_hybrid_motif"/>
</dbReference>
<protein>
    <recommendedName>
        <fullName evidence="2">biotin carboxylase</fullName>
        <ecNumber evidence="2">6.3.4.14</ecNumber>
    </recommendedName>
</protein>
<dbReference type="PANTHER" id="PTHR18866">
    <property type="entry name" value="CARBOXYLASE:PYRUVATE/ACETYL-COA/PROPIONYL-COA CARBOXYLASE"/>
    <property type="match status" value="1"/>
</dbReference>
<gene>
    <name evidence="12" type="ORF">SAMN04244553_3082</name>
</gene>
<dbReference type="FunFam" id="3.40.50.20:FF:000010">
    <property type="entry name" value="Propionyl-CoA carboxylase subunit alpha"/>
    <property type="match status" value="1"/>
</dbReference>
<dbReference type="PROSITE" id="PS00867">
    <property type="entry name" value="CPSASE_2"/>
    <property type="match status" value="1"/>
</dbReference>
<dbReference type="InterPro" id="IPR005479">
    <property type="entry name" value="CPAse_ATP-bd"/>
</dbReference>
<evidence type="ECO:0000256" key="1">
    <source>
        <dbReference type="ARBA" id="ARBA00001953"/>
    </source>
</evidence>
<feature type="domain" description="ATP-grasp" evidence="10">
    <location>
        <begin position="120"/>
        <end position="348"/>
    </location>
</feature>
<dbReference type="InterPro" id="IPR050856">
    <property type="entry name" value="Biotin_carboxylase_complex"/>
</dbReference>
<dbReference type="PROSITE" id="PS00188">
    <property type="entry name" value="BIOTIN"/>
    <property type="match status" value="1"/>
</dbReference>
<evidence type="ECO:0000259" key="10">
    <source>
        <dbReference type="PROSITE" id="PS50975"/>
    </source>
</evidence>
<dbReference type="SUPFAM" id="SSF51230">
    <property type="entry name" value="Single hybrid motif"/>
    <property type="match status" value="1"/>
</dbReference>